<comment type="caution">
    <text evidence="2">The sequence shown here is derived from an EMBL/GenBank/DDBJ whole genome shotgun (WGS) entry which is preliminary data.</text>
</comment>
<name>A0ABV8XXE2_9MICC</name>
<protein>
    <recommendedName>
        <fullName evidence="4">DNA helicase</fullName>
    </recommendedName>
</protein>
<proteinExistence type="predicted"/>
<dbReference type="Proteomes" id="UP001595965">
    <property type="component" value="Unassembled WGS sequence"/>
</dbReference>
<dbReference type="PANTHER" id="PTHR11070">
    <property type="entry name" value="UVRD / RECB / PCRA DNA HELICASE FAMILY MEMBER"/>
    <property type="match status" value="1"/>
</dbReference>
<keyword evidence="3" id="KW-1185">Reference proteome</keyword>
<dbReference type="SUPFAM" id="SSF52540">
    <property type="entry name" value="P-loop containing nucleoside triphosphate hydrolases"/>
    <property type="match status" value="1"/>
</dbReference>
<evidence type="ECO:0000256" key="1">
    <source>
        <dbReference type="SAM" id="MobiDB-lite"/>
    </source>
</evidence>
<evidence type="ECO:0008006" key="4">
    <source>
        <dbReference type="Google" id="ProtNLM"/>
    </source>
</evidence>
<organism evidence="2 3">
    <name type="scientific">Citricoccus alkalitolerans</name>
    <dbReference type="NCBI Taxonomy" id="246603"/>
    <lineage>
        <taxon>Bacteria</taxon>
        <taxon>Bacillati</taxon>
        <taxon>Actinomycetota</taxon>
        <taxon>Actinomycetes</taxon>
        <taxon>Micrococcales</taxon>
        <taxon>Micrococcaceae</taxon>
        <taxon>Citricoccus</taxon>
    </lineage>
</organism>
<gene>
    <name evidence="2" type="ORF">ACFO0K_11370</name>
</gene>
<accession>A0ABV8XXE2</accession>
<evidence type="ECO:0000313" key="3">
    <source>
        <dbReference type="Proteomes" id="UP001595965"/>
    </source>
</evidence>
<dbReference type="PANTHER" id="PTHR11070:SF45">
    <property type="entry name" value="DNA 3'-5' HELICASE"/>
    <property type="match status" value="1"/>
</dbReference>
<dbReference type="InterPro" id="IPR000212">
    <property type="entry name" value="DNA_helicase_UvrD/REP"/>
</dbReference>
<dbReference type="EMBL" id="JBHSEN010000002">
    <property type="protein sequence ID" value="MFC4430279.1"/>
    <property type="molecule type" value="Genomic_DNA"/>
</dbReference>
<sequence>MLTTTVRGLLPEGASAPAEADPQVADLKARRDLVDAVEPAVRLYEEPPAEPLLVETPWDEVWLYPEDWAEAFDAPDSGTPHNEAREDVWTALLHILVETHSTAMDRNSAQDEENGGPSTQLLYRSFEGNRDLRATFDRAWPVLRPEEIVGDLHTVPAYLSRCAPALEPAEVRSLHRADPQAWTLSDLPILDAARRRIGDPEAARKRHARDRARERNQAAMDRVIDELVAADDSDLQEMASLKTEDIRDRLVVDEDLPAEARDLLTGPFEHIVVDEAQELTDAEWQMLLDRCPSRSLTIVGDRAQARRGFTESWRQRLERVGVGTVEIATLTINYRTPEEVMEEAAPVIRAEIPDANVPTSVRASGNAGRHGTVDELGQVLEAWLEQHDQGEGTAVVISADGAAAAGAVQGRTPMALRGRVRSLTPALARGLEFDLVILVDPRDFGTGTEGAVDRYVAMSRATRQLVILED</sequence>
<reference evidence="3" key="1">
    <citation type="journal article" date="2019" name="Int. J. Syst. Evol. Microbiol.">
        <title>The Global Catalogue of Microorganisms (GCM) 10K type strain sequencing project: providing services to taxonomists for standard genome sequencing and annotation.</title>
        <authorList>
            <consortium name="The Broad Institute Genomics Platform"/>
            <consortium name="The Broad Institute Genome Sequencing Center for Infectious Disease"/>
            <person name="Wu L."/>
            <person name="Ma J."/>
        </authorList>
    </citation>
    <scope>NUCLEOTIDE SEQUENCE [LARGE SCALE GENOMIC DNA]</scope>
    <source>
        <strain evidence="3">CGMCC 1.12125</strain>
    </source>
</reference>
<dbReference type="InterPro" id="IPR027417">
    <property type="entry name" value="P-loop_NTPase"/>
</dbReference>
<evidence type="ECO:0000313" key="2">
    <source>
        <dbReference type="EMBL" id="MFC4430279.1"/>
    </source>
</evidence>
<dbReference type="Gene3D" id="3.40.50.300">
    <property type="entry name" value="P-loop containing nucleotide triphosphate hydrolases"/>
    <property type="match status" value="2"/>
</dbReference>
<dbReference type="RefSeq" id="WP_378108368.1">
    <property type="nucleotide sequence ID" value="NZ_JBHSEN010000002.1"/>
</dbReference>
<feature type="region of interest" description="Disordered" evidence="1">
    <location>
        <begin position="1"/>
        <end position="23"/>
    </location>
</feature>